<evidence type="ECO:0000313" key="1">
    <source>
        <dbReference type="EMBL" id="MPM79494.1"/>
    </source>
</evidence>
<reference evidence="1" key="1">
    <citation type="submission" date="2019-08" db="EMBL/GenBank/DDBJ databases">
        <authorList>
            <person name="Kucharzyk K."/>
            <person name="Murdoch R.W."/>
            <person name="Higgins S."/>
            <person name="Loffler F."/>
        </authorList>
    </citation>
    <scope>NUCLEOTIDE SEQUENCE</scope>
</reference>
<proteinExistence type="predicted"/>
<name>A0A645CRH3_9ZZZZ</name>
<sequence length="39" mass="4523">MERGNAMQEVYRAAIHKMIDGIQEEGVLVKIYSFIKKLL</sequence>
<organism evidence="1">
    <name type="scientific">bioreactor metagenome</name>
    <dbReference type="NCBI Taxonomy" id="1076179"/>
    <lineage>
        <taxon>unclassified sequences</taxon>
        <taxon>metagenomes</taxon>
        <taxon>ecological metagenomes</taxon>
    </lineage>
</organism>
<gene>
    <name evidence="1" type="ORF">SDC9_126531</name>
</gene>
<dbReference type="AlphaFoldDB" id="A0A645CRH3"/>
<protein>
    <submittedName>
        <fullName evidence="1">Uncharacterized protein</fullName>
    </submittedName>
</protein>
<accession>A0A645CRH3</accession>
<dbReference type="EMBL" id="VSSQ01029382">
    <property type="protein sequence ID" value="MPM79494.1"/>
    <property type="molecule type" value="Genomic_DNA"/>
</dbReference>
<comment type="caution">
    <text evidence="1">The sequence shown here is derived from an EMBL/GenBank/DDBJ whole genome shotgun (WGS) entry which is preliminary data.</text>
</comment>